<dbReference type="Proteomes" id="UP000231472">
    <property type="component" value="Unassembled WGS sequence"/>
</dbReference>
<dbReference type="AlphaFoldDB" id="A0A2H0YNI0"/>
<sequence length="77" mass="8829">MALGGEFHSDAKDLLLKQGSEQESLWGIDIYPEKSKDKWIEFNSLINIRPSIGNRSMEIQDNKIKDKIRQIIDNLVG</sequence>
<dbReference type="Pfam" id="PF18924">
    <property type="entry name" value="DUF5674"/>
    <property type="match status" value="1"/>
</dbReference>
<gene>
    <name evidence="1" type="ORF">COT32_02060</name>
</gene>
<reference evidence="2" key="1">
    <citation type="submission" date="2017-09" db="EMBL/GenBank/DDBJ databases">
        <title>Depth-based differentiation of microbial function through sediment-hosted aquifers and enrichment of novel symbionts in the deep terrestrial subsurface.</title>
        <authorList>
            <person name="Probst A.J."/>
            <person name="Ladd B."/>
            <person name="Jarett J.K."/>
            <person name="Geller-Mcgrath D.E."/>
            <person name="Sieber C.M.K."/>
            <person name="Emerson J.B."/>
            <person name="Anantharaman K."/>
            <person name="Thomas B.C."/>
            <person name="Malmstrom R."/>
            <person name="Stieglmeier M."/>
            <person name="Klingl A."/>
            <person name="Woyke T."/>
            <person name="Ryan C.M."/>
            <person name="Banfield J.F."/>
        </authorList>
    </citation>
    <scope>NUCLEOTIDE SEQUENCE [LARGE SCALE GENOMIC DNA]</scope>
</reference>
<evidence type="ECO:0000313" key="1">
    <source>
        <dbReference type="EMBL" id="PIS40020.1"/>
    </source>
</evidence>
<protein>
    <submittedName>
        <fullName evidence="1">Uncharacterized protein</fullName>
    </submittedName>
</protein>
<organism evidence="1 2">
    <name type="scientific">Candidatus Nealsonbacteria bacterium CG08_land_8_20_14_0_20_36_22</name>
    <dbReference type="NCBI Taxonomy" id="1974704"/>
    <lineage>
        <taxon>Bacteria</taxon>
        <taxon>Candidatus Nealsoniibacteriota</taxon>
    </lineage>
</organism>
<name>A0A2H0YNI0_9BACT</name>
<dbReference type="EMBL" id="PEYC01000041">
    <property type="protein sequence ID" value="PIS40020.1"/>
    <property type="molecule type" value="Genomic_DNA"/>
</dbReference>
<accession>A0A2H0YNI0</accession>
<evidence type="ECO:0000313" key="2">
    <source>
        <dbReference type="Proteomes" id="UP000231472"/>
    </source>
</evidence>
<dbReference type="InterPro" id="IPR043731">
    <property type="entry name" value="DUF5674"/>
</dbReference>
<proteinExistence type="predicted"/>
<comment type="caution">
    <text evidence="1">The sequence shown here is derived from an EMBL/GenBank/DDBJ whole genome shotgun (WGS) entry which is preliminary data.</text>
</comment>